<feature type="transmembrane region" description="Helical" evidence="2">
    <location>
        <begin position="183"/>
        <end position="204"/>
    </location>
</feature>
<reference evidence="4" key="1">
    <citation type="journal article" date="2019" name="Int. J. Syst. Evol. Microbiol.">
        <title>The Global Catalogue of Microorganisms (GCM) 10K type strain sequencing project: providing services to taxonomists for standard genome sequencing and annotation.</title>
        <authorList>
            <consortium name="The Broad Institute Genomics Platform"/>
            <consortium name="The Broad Institute Genome Sequencing Center for Infectious Disease"/>
            <person name="Wu L."/>
            <person name="Ma J."/>
        </authorList>
    </citation>
    <scope>NUCLEOTIDE SEQUENCE [LARGE SCALE GENOMIC DNA]</scope>
    <source>
        <strain evidence="4">JCM 18304</strain>
    </source>
</reference>
<dbReference type="RefSeq" id="WP_345625140.1">
    <property type="nucleotide sequence ID" value="NZ_BAABJQ010000001.1"/>
</dbReference>
<feature type="transmembrane region" description="Helical" evidence="2">
    <location>
        <begin position="115"/>
        <end position="137"/>
    </location>
</feature>
<comment type="caution">
    <text evidence="3">The sequence shown here is derived from an EMBL/GenBank/DDBJ whole genome shotgun (WGS) entry which is preliminary data.</text>
</comment>
<keyword evidence="2" id="KW-0472">Membrane</keyword>
<protein>
    <submittedName>
        <fullName evidence="3">Uncharacterized protein</fullName>
    </submittedName>
</protein>
<keyword evidence="4" id="KW-1185">Reference proteome</keyword>
<gene>
    <name evidence="3" type="ORF">GCM10023322_02050</name>
</gene>
<sequence>MGGLNSAGSGRRRPPRGRGGDPRRAGQAAQGQGRGPAAQGAGQGRGQGARGSGRGPQGGGRSGGQGSKGGGRPQAAGPWRATGPDARLVDLLGQVIFGLVVGLAALAAIDGIFALIQLGTFGHASGWLIAILPVWLFAEEFRAWPGVGLRIVVAVVAAAIGLVLGSVVGGLADFLPPLGVGDIGAAVATLSYTLLWFFGVRWLAHR</sequence>
<evidence type="ECO:0000256" key="2">
    <source>
        <dbReference type="SAM" id="Phobius"/>
    </source>
</evidence>
<feature type="transmembrane region" description="Helical" evidence="2">
    <location>
        <begin position="149"/>
        <end position="171"/>
    </location>
</feature>
<dbReference type="Proteomes" id="UP001501570">
    <property type="component" value="Unassembled WGS sequence"/>
</dbReference>
<feature type="compositionally biased region" description="Low complexity" evidence="1">
    <location>
        <begin position="25"/>
        <end position="40"/>
    </location>
</feature>
<proteinExistence type="predicted"/>
<dbReference type="EMBL" id="BAABJQ010000001">
    <property type="protein sequence ID" value="GAA5177422.1"/>
    <property type="molecule type" value="Genomic_DNA"/>
</dbReference>
<feature type="region of interest" description="Disordered" evidence="1">
    <location>
        <begin position="1"/>
        <end position="80"/>
    </location>
</feature>
<accession>A0ABP9RHD1</accession>
<name>A0ABP9RHD1_9ACTN</name>
<evidence type="ECO:0000313" key="3">
    <source>
        <dbReference type="EMBL" id="GAA5177422.1"/>
    </source>
</evidence>
<evidence type="ECO:0000313" key="4">
    <source>
        <dbReference type="Proteomes" id="UP001501570"/>
    </source>
</evidence>
<keyword evidence="2" id="KW-1133">Transmembrane helix</keyword>
<feature type="compositionally biased region" description="Gly residues" evidence="1">
    <location>
        <begin position="41"/>
        <end position="72"/>
    </location>
</feature>
<evidence type="ECO:0000256" key="1">
    <source>
        <dbReference type="SAM" id="MobiDB-lite"/>
    </source>
</evidence>
<feature type="transmembrane region" description="Helical" evidence="2">
    <location>
        <begin position="88"/>
        <end position="109"/>
    </location>
</feature>
<keyword evidence="2" id="KW-0812">Transmembrane</keyword>
<organism evidence="3 4">
    <name type="scientific">Rugosimonospora acidiphila</name>
    <dbReference type="NCBI Taxonomy" id="556531"/>
    <lineage>
        <taxon>Bacteria</taxon>
        <taxon>Bacillati</taxon>
        <taxon>Actinomycetota</taxon>
        <taxon>Actinomycetes</taxon>
        <taxon>Micromonosporales</taxon>
        <taxon>Micromonosporaceae</taxon>
        <taxon>Rugosimonospora</taxon>
    </lineage>
</organism>